<keyword evidence="2" id="KW-0472">Membrane</keyword>
<keyword evidence="2" id="KW-1133">Transmembrane helix</keyword>
<proteinExistence type="predicted"/>
<sequence>MYNLLKKIIKVAVLILCSLFFTAVIFTMVPQFPWWGGALTATILFIVVSIVTVLLDKAAKKRLHEYFFIERDTRFLSNFYRDLRFCYTLDDLIEVIHRDLESAADCSVLYVNMENHYVIYNSPSRITTDPETLRVLSRNFNTSYADDVYFIDSDLGLVSKTKNARGFFFVAGTLHFYVLCRYTHVFERDIFENIQSEFCSFQHRTAIISDLTAISELAKEWNMVAETQLSFLPSVLPTVKNVNMAAYFRPLVNVSGDYYHVMPMDENRTLFLLGDVSGKGLAAALVMGVVINTIKIIQDKNDLIQVVKSVDKAIKAMKLQDKYTVLFICVVDTKEMTIRYVNASMADPLIISKKTGSYEIEPLTSNCSLVGIIDIDDIRMDEKPLHKGDVILMASDGVSEVMDESGVELGDTELYTDTVKAGAKKNAQGLVDDISNLVLTYNGNKKLRDDVTMLVVKVED</sequence>
<keyword evidence="2" id="KW-0812">Transmembrane</keyword>
<evidence type="ECO:0000313" key="5">
    <source>
        <dbReference type="Proteomes" id="UP000823638"/>
    </source>
</evidence>
<evidence type="ECO:0000313" key="4">
    <source>
        <dbReference type="EMBL" id="MBO8458462.1"/>
    </source>
</evidence>
<dbReference type="Gene3D" id="3.60.40.10">
    <property type="entry name" value="PPM-type phosphatase domain"/>
    <property type="match status" value="1"/>
</dbReference>
<dbReference type="InterPro" id="IPR036457">
    <property type="entry name" value="PPM-type-like_dom_sf"/>
</dbReference>
<dbReference type="AlphaFoldDB" id="A0A9D9N2Z5"/>
<accession>A0A9D9N2Z5</accession>
<name>A0A9D9N2Z5_9SPIR</name>
<feature type="transmembrane region" description="Helical" evidence="2">
    <location>
        <begin position="35"/>
        <end position="55"/>
    </location>
</feature>
<organism evidence="4 5">
    <name type="scientific">Candidatus Gallitreponema excrementavium</name>
    <dbReference type="NCBI Taxonomy" id="2840840"/>
    <lineage>
        <taxon>Bacteria</taxon>
        <taxon>Pseudomonadati</taxon>
        <taxon>Spirochaetota</taxon>
        <taxon>Spirochaetia</taxon>
        <taxon>Spirochaetales</taxon>
        <taxon>Candidatus Gallitreponema</taxon>
    </lineage>
</organism>
<dbReference type="Pfam" id="PF07228">
    <property type="entry name" value="SpoIIE"/>
    <property type="match status" value="1"/>
</dbReference>
<reference evidence="4" key="1">
    <citation type="submission" date="2020-10" db="EMBL/GenBank/DDBJ databases">
        <authorList>
            <person name="Gilroy R."/>
        </authorList>
    </citation>
    <scope>NUCLEOTIDE SEQUENCE</scope>
    <source>
        <strain evidence="4">10532</strain>
    </source>
</reference>
<dbReference type="Proteomes" id="UP000823638">
    <property type="component" value="Unassembled WGS sequence"/>
</dbReference>
<dbReference type="SMART" id="SM00331">
    <property type="entry name" value="PP2C_SIG"/>
    <property type="match status" value="1"/>
</dbReference>
<dbReference type="EMBL" id="JADIMM010000110">
    <property type="protein sequence ID" value="MBO8458462.1"/>
    <property type="molecule type" value="Genomic_DNA"/>
</dbReference>
<keyword evidence="1" id="KW-0378">Hydrolase</keyword>
<dbReference type="InterPro" id="IPR052016">
    <property type="entry name" value="Bact_Sigma-Reg"/>
</dbReference>
<dbReference type="GO" id="GO:0016791">
    <property type="term" value="F:phosphatase activity"/>
    <property type="evidence" value="ECO:0007669"/>
    <property type="project" value="TreeGrafter"/>
</dbReference>
<feature type="domain" description="PPM-type phosphatase" evidence="3">
    <location>
        <begin position="239"/>
        <end position="458"/>
    </location>
</feature>
<gene>
    <name evidence="4" type="ORF">IAA81_09600</name>
</gene>
<comment type="caution">
    <text evidence="4">The sequence shown here is derived from an EMBL/GenBank/DDBJ whole genome shotgun (WGS) entry which is preliminary data.</text>
</comment>
<protein>
    <submittedName>
        <fullName evidence="4">SpoIIE family protein phosphatase</fullName>
    </submittedName>
</protein>
<feature type="transmembrane region" description="Helical" evidence="2">
    <location>
        <begin position="12"/>
        <end position="29"/>
    </location>
</feature>
<evidence type="ECO:0000256" key="2">
    <source>
        <dbReference type="SAM" id="Phobius"/>
    </source>
</evidence>
<dbReference type="InterPro" id="IPR001932">
    <property type="entry name" value="PPM-type_phosphatase-like_dom"/>
</dbReference>
<evidence type="ECO:0000256" key="1">
    <source>
        <dbReference type="ARBA" id="ARBA00022801"/>
    </source>
</evidence>
<dbReference type="SUPFAM" id="SSF81606">
    <property type="entry name" value="PP2C-like"/>
    <property type="match status" value="1"/>
</dbReference>
<reference evidence="4" key="2">
    <citation type="journal article" date="2021" name="PeerJ">
        <title>Extensive microbial diversity within the chicken gut microbiome revealed by metagenomics and culture.</title>
        <authorList>
            <person name="Gilroy R."/>
            <person name="Ravi A."/>
            <person name="Getino M."/>
            <person name="Pursley I."/>
            <person name="Horton D.L."/>
            <person name="Alikhan N.F."/>
            <person name="Baker D."/>
            <person name="Gharbi K."/>
            <person name="Hall N."/>
            <person name="Watson M."/>
            <person name="Adriaenssens E.M."/>
            <person name="Foster-Nyarko E."/>
            <person name="Jarju S."/>
            <person name="Secka A."/>
            <person name="Antonio M."/>
            <person name="Oren A."/>
            <person name="Chaudhuri R.R."/>
            <person name="La Ragione R."/>
            <person name="Hildebrand F."/>
            <person name="Pallen M.J."/>
        </authorList>
    </citation>
    <scope>NUCLEOTIDE SEQUENCE</scope>
    <source>
        <strain evidence="4">10532</strain>
    </source>
</reference>
<evidence type="ECO:0000259" key="3">
    <source>
        <dbReference type="SMART" id="SM00331"/>
    </source>
</evidence>
<dbReference type="PANTHER" id="PTHR43156:SF2">
    <property type="entry name" value="STAGE II SPORULATION PROTEIN E"/>
    <property type="match status" value="1"/>
</dbReference>
<dbReference type="PANTHER" id="PTHR43156">
    <property type="entry name" value="STAGE II SPORULATION PROTEIN E-RELATED"/>
    <property type="match status" value="1"/>
</dbReference>